<feature type="region of interest" description="Disordered" evidence="1">
    <location>
        <begin position="94"/>
        <end position="120"/>
    </location>
</feature>
<feature type="domain" description="Integrase catalytic" evidence="2">
    <location>
        <begin position="112"/>
        <end position="281"/>
    </location>
</feature>
<evidence type="ECO:0000259" key="2">
    <source>
        <dbReference type="PROSITE" id="PS50994"/>
    </source>
</evidence>
<dbReference type="Pfam" id="PF13276">
    <property type="entry name" value="HTH_21"/>
    <property type="match status" value="1"/>
</dbReference>
<dbReference type="KEGG" id="tpla:ElP_57150"/>
<dbReference type="Pfam" id="PF00665">
    <property type="entry name" value="rve"/>
    <property type="match status" value="1"/>
</dbReference>
<sequence>MQRVCRIFGIARSTAYYLKAREAVPPEQRPVPHKRGPVGAGTGEELVGHIRRVLAESPFTGEGYRKVWARLRHQGIRTASERVRRLMREHRLQAPRRGGHPHGPKAHDGTITTEEPDSMWGTDMTTTVTTGEGLVHVFVAVDHCTCECVGLHVAERGERFEALEPLRQGVREHFGGFDRGIARGLAIRHDHGSAYMSDDFQRELTFLGMASSPSFVREPEGNGCAERFVRTLKEQLLRVRSFATVVELAEALGEFKRTYNERWVIRRHGHRTPSQVRRDLVGGVQAAA</sequence>
<dbReference type="Gene3D" id="3.30.420.10">
    <property type="entry name" value="Ribonuclease H-like superfamily/Ribonuclease H"/>
    <property type="match status" value="1"/>
</dbReference>
<dbReference type="GO" id="GO:0015074">
    <property type="term" value="P:DNA integration"/>
    <property type="evidence" value="ECO:0007669"/>
    <property type="project" value="InterPro"/>
</dbReference>
<reference evidence="3 4" key="1">
    <citation type="submission" date="2019-02" db="EMBL/GenBank/DDBJ databases">
        <title>Deep-cultivation of Planctomycetes and their phenomic and genomic characterization uncovers novel biology.</title>
        <authorList>
            <person name="Wiegand S."/>
            <person name="Jogler M."/>
            <person name="Boedeker C."/>
            <person name="Pinto D."/>
            <person name="Vollmers J."/>
            <person name="Rivas-Marin E."/>
            <person name="Kohn T."/>
            <person name="Peeters S.H."/>
            <person name="Heuer A."/>
            <person name="Rast P."/>
            <person name="Oberbeckmann S."/>
            <person name="Bunk B."/>
            <person name="Jeske O."/>
            <person name="Meyerdierks A."/>
            <person name="Storesund J.E."/>
            <person name="Kallscheuer N."/>
            <person name="Luecker S."/>
            <person name="Lage O.M."/>
            <person name="Pohl T."/>
            <person name="Merkel B.J."/>
            <person name="Hornburger P."/>
            <person name="Mueller R.-W."/>
            <person name="Bruemmer F."/>
            <person name="Labrenz M."/>
            <person name="Spormann A.M."/>
            <person name="Op den Camp H."/>
            <person name="Overmann J."/>
            <person name="Amann R."/>
            <person name="Jetten M.S.M."/>
            <person name="Mascher T."/>
            <person name="Medema M.H."/>
            <person name="Devos D.P."/>
            <person name="Kaster A.-K."/>
            <person name="Ovreas L."/>
            <person name="Rohde M."/>
            <person name="Galperin M.Y."/>
            <person name="Jogler C."/>
        </authorList>
    </citation>
    <scope>NUCLEOTIDE SEQUENCE [LARGE SCALE GENOMIC DNA]</scope>
    <source>
        <strain evidence="3 4">ElP</strain>
    </source>
</reference>
<dbReference type="GO" id="GO:0003676">
    <property type="term" value="F:nucleic acid binding"/>
    <property type="evidence" value="ECO:0007669"/>
    <property type="project" value="InterPro"/>
</dbReference>
<proteinExistence type="predicted"/>
<feature type="compositionally biased region" description="Basic residues" evidence="1">
    <location>
        <begin position="94"/>
        <end position="104"/>
    </location>
</feature>
<dbReference type="PANTHER" id="PTHR46889:SF4">
    <property type="entry name" value="TRANSPOSASE INSO FOR INSERTION SEQUENCE ELEMENT IS911B-RELATED"/>
    <property type="match status" value="1"/>
</dbReference>
<keyword evidence="4" id="KW-1185">Reference proteome</keyword>
<evidence type="ECO:0000256" key="1">
    <source>
        <dbReference type="SAM" id="MobiDB-lite"/>
    </source>
</evidence>
<name>A0A518HAA4_9BACT</name>
<dbReference type="AlphaFoldDB" id="A0A518HAA4"/>
<dbReference type="InterPro" id="IPR050900">
    <property type="entry name" value="Transposase_IS3/IS150/IS904"/>
</dbReference>
<evidence type="ECO:0000313" key="4">
    <source>
        <dbReference type="Proteomes" id="UP000317835"/>
    </source>
</evidence>
<organism evidence="3 4">
    <name type="scientific">Tautonia plasticadhaerens</name>
    <dbReference type="NCBI Taxonomy" id="2527974"/>
    <lineage>
        <taxon>Bacteria</taxon>
        <taxon>Pseudomonadati</taxon>
        <taxon>Planctomycetota</taxon>
        <taxon>Planctomycetia</taxon>
        <taxon>Isosphaerales</taxon>
        <taxon>Isosphaeraceae</taxon>
        <taxon>Tautonia</taxon>
    </lineage>
</organism>
<dbReference type="Proteomes" id="UP000317835">
    <property type="component" value="Chromosome"/>
</dbReference>
<dbReference type="EMBL" id="CP036426">
    <property type="protein sequence ID" value="QDV37769.1"/>
    <property type="molecule type" value="Genomic_DNA"/>
</dbReference>
<protein>
    <submittedName>
        <fullName evidence="3">IS2 transposase TnpB</fullName>
    </submittedName>
</protein>
<dbReference type="SUPFAM" id="SSF53098">
    <property type="entry name" value="Ribonuclease H-like"/>
    <property type="match status" value="1"/>
</dbReference>
<dbReference type="InterPro" id="IPR036397">
    <property type="entry name" value="RNaseH_sf"/>
</dbReference>
<dbReference type="InterPro" id="IPR001584">
    <property type="entry name" value="Integrase_cat-core"/>
</dbReference>
<dbReference type="PROSITE" id="PS50994">
    <property type="entry name" value="INTEGRASE"/>
    <property type="match status" value="1"/>
</dbReference>
<evidence type="ECO:0000313" key="3">
    <source>
        <dbReference type="EMBL" id="QDV37769.1"/>
    </source>
</evidence>
<dbReference type="Pfam" id="PF13683">
    <property type="entry name" value="rve_3"/>
    <property type="match status" value="1"/>
</dbReference>
<dbReference type="PANTHER" id="PTHR46889">
    <property type="entry name" value="TRANSPOSASE INSF FOR INSERTION SEQUENCE IS3B-RELATED"/>
    <property type="match status" value="1"/>
</dbReference>
<gene>
    <name evidence="3" type="ORF">ElP_57150</name>
</gene>
<dbReference type="InterPro" id="IPR025948">
    <property type="entry name" value="HTH-like_dom"/>
</dbReference>
<accession>A0A518HAA4</accession>
<dbReference type="InterPro" id="IPR012337">
    <property type="entry name" value="RNaseH-like_sf"/>
</dbReference>